<dbReference type="EMBL" id="BK067120">
    <property type="protein sequence ID" value="DBA56640.1"/>
    <property type="molecule type" value="Viral_cRNA"/>
</dbReference>
<organism evidence="5">
    <name type="scientific">Macrotermes natalensis lispivirus 1</name>
    <dbReference type="NCBI Taxonomy" id="3133481"/>
    <lineage>
        <taxon>Viruses</taxon>
        <taxon>Riboviria</taxon>
        <taxon>Orthornavirae</taxon>
        <taxon>Negarnaviricota</taxon>
        <taxon>Haploviricotina</taxon>
        <taxon>Monjiviricetes</taxon>
        <taxon>Mononegavirales</taxon>
        <taxon>Lispiviridae</taxon>
    </lineage>
</organism>
<dbReference type="InterPro" id="IPR000571">
    <property type="entry name" value="Znf_CCCH"/>
</dbReference>
<feature type="compositionally biased region" description="Polar residues" evidence="2">
    <location>
        <begin position="122"/>
        <end position="132"/>
    </location>
</feature>
<protein>
    <recommendedName>
        <fullName evidence="3">C3H1-type domain-containing protein</fullName>
    </recommendedName>
</protein>
<accession>A0AAT9JF45</accession>
<name>A0AAT9JF45_9MONO</name>
<proteinExistence type="predicted"/>
<dbReference type="Pfam" id="PF00642">
    <property type="entry name" value="zf-CCCH"/>
    <property type="match status" value="1"/>
</dbReference>
<keyword evidence="1" id="KW-0479">Metal-binding</keyword>
<evidence type="ECO:0000256" key="2">
    <source>
        <dbReference type="SAM" id="MobiDB-lite"/>
    </source>
</evidence>
<dbReference type="PROSITE" id="PS50103">
    <property type="entry name" value="ZF_C3H1"/>
    <property type="match status" value="1"/>
</dbReference>
<feature type="region of interest" description="Disordered" evidence="2">
    <location>
        <begin position="82"/>
        <end position="137"/>
    </location>
</feature>
<feature type="zinc finger region" description="C3H1-type" evidence="1">
    <location>
        <begin position="16"/>
        <end position="44"/>
    </location>
</feature>
<evidence type="ECO:0000313" key="5">
    <source>
        <dbReference type="EMBL" id="DBA56640.1"/>
    </source>
</evidence>
<keyword evidence="1" id="KW-0863">Zinc-finger</keyword>
<evidence type="ECO:0000256" key="1">
    <source>
        <dbReference type="PROSITE-ProRule" id="PRU00723"/>
    </source>
</evidence>
<feature type="domain" description="C3H1-type" evidence="3">
    <location>
        <begin position="16"/>
        <end position="44"/>
    </location>
</feature>
<reference evidence="5" key="1">
    <citation type="journal article" date="2024" name="Microb. Genom.">
        <title>The hidden RNA viruses in Blattodea (cockroach and termite).</title>
        <authorList>
            <person name="Fan J."/>
            <person name="Jiang S."/>
            <person name="Li W."/>
            <person name="Li J."/>
            <person name="Pang R."/>
            <person name="Wu H."/>
        </authorList>
    </citation>
    <scope>NUCLEOTIDE SEQUENCE</scope>
    <source>
        <strain evidence="4">BGI2013</strain>
        <strain evidence="5">ZA2013</strain>
    </source>
</reference>
<evidence type="ECO:0000313" key="4">
    <source>
        <dbReference type="EMBL" id="DBA56635.1"/>
    </source>
</evidence>
<sequence length="198" mass="22481">MAAEKDDSTRAEQIKQQHEELCTDFLTYRVCPRGARCQRIHLYQNADVEQTATMLDYIIGHLHDQAIKLSVMQEQINQISESLKLDPRRSAERGRAKGGAERKRYSRQMRARSASSERASRVTTPMPSTSEGKQAGELQVTSQSFYPRQTIQHPVGMIYNPRPPIHHGSDIQFHSPYYYPGVIPFQVPTSSHTSTPPS</sequence>
<dbReference type="Gene3D" id="6.10.250.3220">
    <property type="match status" value="1"/>
</dbReference>
<feature type="compositionally biased region" description="Basic and acidic residues" evidence="2">
    <location>
        <begin position="83"/>
        <end position="103"/>
    </location>
</feature>
<keyword evidence="1" id="KW-0862">Zinc</keyword>
<evidence type="ECO:0000259" key="3">
    <source>
        <dbReference type="PROSITE" id="PS50103"/>
    </source>
</evidence>
<dbReference type="GO" id="GO:0008270">
    <property type="term" value="F:zinc ion binding"/>
    <property type="evidence" value="ECO:0007669"/>
    <property type="project" value="UniProtKB-KW"/>
</dbReference>
<dbReference type="EMBL" id="BK067119">
    <property type="protein sequence ID" value="DBA56635.1"/>
    <property type="molecule type" value="Viral_cRNA"/>
</dbReference>